<proteinExistence type="predicted"/>
<dbReference type="AlphaFoldDB" id="F5IXL7"/>
<evidence type="ECO:0000313" key="2">
    <source>
        <dbReference type="Proteomes" id="UP000004913"/>
    </source>
</evidence>
<accession>F5IXL7</accession>
<comment type="caution">
    <text evidence="1">The sequence shown here is derived from an EMBL/GenBank/DDBJ whole genome shotgun (WGS) entry which is preliminary data.</text>
</comment>
<dbReference type="Proteomes" id="UP000004913">
    <property type="component" value="Unassembled WGS sequence"/>
</dbReference>
<evidence type="ECO:0000313" key="1">
    <source>
        <dbReference type="EMBL" id="EGK01686.1"/>
    </source>
</evidence>
<name>F5IXL7_9BACT</name>
<gene>
    <name evidence="1" type="ORF">HMPREF9455_01834</name>
</gene>
<dbReference type="HOGENOM" id="CLU_1746748_0_0_10"/>
<dbReference type="EMBL" id="ADLV01000020">
    <property type="protein sequence ID" value="EGK01686.1"/>
    <property type="molecule type" value="Genomic_DNA"/>
</dbReference>
<reference evidence="1 2" key="1">
    <citation type="submission" date="2011-04" db="EMBL/GenBank/DDBJ databases">
        <title>The Genome Sequence of Dysgonomonas gadei ATCC BAA-286.</title>
        <authorList>
            <consortium name="The Broad Institute Genome Sequencing Platform"/>
            <person name="Earl A."/>
            <person name="Ward D."/>
            <person name="Feldgarden M."/>
            <person name="Gevers D."/>
            <person name="Pudlo N."/>
            <person name="Martens E."/>
            <person name="Allen-Vercoe E."/>
            <person name="Young S.K."/>
            <person name="Zeng Q."/>
            <person name="Gargeya S."/>
            <person name="Fitzgerald M."/>
            <person name="Haas B."/>
            <person name="Abouelleil A."/>
            <person name="Alvarado L."/>
            <person name="Arachchi H.M."/>
            <person name="Berlin A."/>
            <person name="Brown A."/>
            <person name="Chapman S.B."/>
            <person name="Chen Z."/>
            <person name="Dunbar C."/>
            <person name="Freedman E."/>
            <person name="Gearin G."/>
            <person name="Gellesch M."/>
            <person name="Goldberg J."/>
            <person name="Griggs A."/>
            <person name="Gujja S."/>
            <person name="Heiman D."/>
            <person name="Howarth C."/>
            <person name="Larson L."/>
            <person name="Lui A."/>
            <person name="MacDonald P.J.P."/>
            <person name="Mehta T."/>
            <person name="Montmayeur A."/>
            <person name="Murphy C."/>
            <person name="Neiman D."/>
            <person name="Pearson M."/>
            <person name="Priest M."/>
            <person name="Roberts A."/>
            <person name="Saif S."/>
            <person name="Shea T."/>
            <person name="Shenoy N."/>
            <person name="Sisk P."/>
            <person name="Stolte C."/>
            <person name="Sykes S."/>
            <person name="Yandava C."/>
            <person name="Wortman J."/>
            <person name="Nusbaum C."/>
            <person name="Birren B."/>
        </authorList>
    </citation>
    <scope>NUCLEOTIDE SEQUENCE [LARGE SCALE GENOMIC DNA]</scope>
    <source>
        <strain evidence="1 2">ATCC BAA-286</strain>
    </source>
</reference>
<sequence length="149" mass="16941">MALNKYKIENIETKDIAIIDNMKELKKGTKITISTSLSIGVSVKNNSSIKLIPELEYRVGEKKYLNSAISVYFKIDNGYWTKHCVDNQIVLKKSLLINLFNDSINILRGYLLATIETHDKKPFILHAINSNIIDADVTLQFEDKDHPSS</sequence>
<protein>
    <submittedName>
        <fullName evidence="1">Uncharacterized protein</fullName>
    </submittedName>
</protein>
<keyword evidence="2" id="KW-1185">Reference proteome</keyword>
<organism evidence="1 2">
    <name type="scientific">Dysgonomonas gadei ATCC BAA-286</name>
    <dbReference type="NCBI Taxonomy" id="742766"/>
    <lineage>
        <taxon>Bacteria</taxon>
        <taxon>Pseudomonadati</taxon>
        <taxon>Bacteroidota</taxon>
        <taxon>Bacteroidia</taxon>
        <taxon>Bacteroidales</taxon>
        <taxon>Dysgonomonadaceae</taxon>
        <taxon>Dysgonomonas</taxon>
    </lineage>
</organism>
<dbReference type="RefSeq" id="WP_006799349.1">
    <property type="nucleotide sequence ID" value="NZ_GL891982.1"/>
</dbReference>